<evidence type="ECO:0000259" key="2">
    <source>
        <dbReference type="Pfam" id="PF00497"/>
    </source>
</evidence>
<organism evidence="3 4">
    <name type="scientific">Chromobacterium phragmitis</name>
    <dbReference type="NCBI Taxonomy" id="2202141"/>
    <lineage>
        <taxon>Bacteria</taxon>
        <taxon>Pseudomonadati</taxon>
        <taxon>Pseudomonadota</taxon>
        <taxon>Betaproteobacteria</taxon>
        <taxon>Neisseriales</taxon>
        <taxon>Chromobacteriaceae</taxon>
        <taxon>Chromobacterium</taxon>
    </lineage>
</organism>
<name>A0A344ULK5_9NEIS</name>
<keyword evidence="1" id="KW-0732">Signal</keyword>
<evidence type="ECO:0000256" key="1">
    <source>
        <dbReference type="SAM" id="SignalP"/>
    </source>
</evidence>
<dbReference type="Proteomes" id="UP000252038">
    <property type="component" value="Chromosome"/>
</dbReference>
<dbReference type="AlphaFoldDB" id="A0A344ULK5"/>
<feature type="chain" id="PRO_5016948339" evidence="1">
    <location>
        <begin position="23"/>
        <end position="254"/>
    </location>
</feature>
<dbReference type="KEGG" id="chrb:DK843_18725"/>
<dbReference type="EMBL" id="CP029554">
    <property type="protein sequence ID" value="AXE36153.1"/>
    <property type="molecule type" value="Genomic_DNA"/>
</dbReference>
<accession>A0A344ULK5</accession>
<dbReference type="KEGG" id="chri:DK842_13270"/>
<protein>
    <submittedName>
        <fullName evidence="3">Amino acid ABC transporter substrate-binding protein</fullName>
    </submittedName>
</protein>
<dbReference type="PANTHER" id="PTHR38834">
    <property type="entry name" value="PERIPLASMIC SUBSTRATE BINDING PROTEIN FAMILY 3"/>
    <property type="match status" value="1"/>
</dbReference>
<dbReference type="SUPFAM" id="SSF53850">
    <property type="entry name" value="Periplasmic binding protein-like II"/>
    <property type="match status" value="1"/>
</dbReference>
<evidence type="ECO:0000313" key="3">
    <source>
        <dbReference type="EMBL" id="AXE36153.1"/>
    </source>
</evidence>
<dbReference type="PANTHER" id="PTHR38834:SF3">
    <property type="entry name" value="SOLUTE-BINDING PROTEIN FAMILY 3_N-TERMINAL DOMAIN-CONTAINING PROTEIN"/>
    <property type="match status" value="1"/>
</dbReference>
<dbReference type="InterPro" id="IPR001638">
    <property type="entry name" value="Solute-binding_3/MltF_N"/>
</dbReference>
<gene>
    <name evidence="3" type="ORF">DK843_18725</name>
</gene>
<proteinExistence type="predicted"/>
<sequence length="254" mass="28190">MRPLAAACLPLIALLLSSPAPAEDEAALTLATGEFPPYVGERLPQGGVTSKIVREAFAAAGLATPKIVFLPWKRGYSEAELNRYAATFPYARDAAREKQFLYSDPLHQDHFSYFARKDDADALAGRWRNKRLCLPLGWTTAYTDADIRKYQLRLERPPALENCLKMLGSNQVDLVSCNDFVAGYAIRQLYGPRSPFVAAEIGKQQTSGLFLIISRQRPNAEQLMQKFNQGLAALRRSGRYQQLLLPDGEASPGQ</sequence>
<feature type="domain" description="Solute-binding protein family 3/N-terminal" evidence="2">
    <location>
        <begin position="46"/>
        <end position="243"/>
    </location>
</feature>
<dbReference type="Gene3D" id="3.40.190.10">
    <property type="entry name" value="Periplasmic binding protein-like II"/>
    <property type="match status" value="2"/>
</dbReference>
<dbReference type="Pfam" id="PF00497">
    <property type="entry name" value="SBP_bac_3"/>
    <property type="match status" value="1"/>
</dbReference>
<reference evidence="3 4" key="1">
    <citation type="submission" date="2018-05" db="EMBL/GenBank/DDBJ databases">
        <title>Genome sequencing, assembly and analysis of the novel insecticidal bacterium, Chromobacterium phragmitis.</title>
        <authorList>
            <person name="Sparks M.E."/>
            <person name="Blackburn M.B."/>
            <person name="Gundersen-Rindal D.E."/>
        </authorList>
    </citation>
    <scope>NUCLEOTIDE SEQUENCE [LARGE SCALE GENOMIC DNA]</scope>
    <source>
        <strain evidence="3">IIBBL 274-1</strain>
    </source>
</reference>
<evidence type="ECO:0000313" key="4">
    <source>
        <dbReference type="Proteomes" id="UP000252038"/>
    </source>
</evidence>
<dbReference type="OrthoDB" id="5296159at2"/>
<feature type="signal peptide" evidence="1">
    <location>
        <begin position="1"/>
        <end position="22"/>
    </location>
</feature>